<accession>A0A5B1CDP7</accession>
<proteinExistence type="inferred from homology"/>
<keyword evidence="2" id="KW-0547">Nucleotide-binding</keyword>
<dbReference type="SUPFAM" id="SSF52540">
    <property type="entry name" value="P-loop containing nucleoside triphosphate hydrolases"/>
    <property type="match status" value="1"/>
</dbReference>
<evidence type="ECO:0000313" key="6">
    <source>
        <dbReference type="Proteomes" id="UP000322699"/>
    </source>
</evidence>
<evidence type="ECO:0000259" key="4">
    <source>
        <dbReference type="SMART" id="SM00382"/>
    </source>
</evidence>
<dbReference type="InterPro" id="IPR027417">
    <property type="entry name" value="P-loop_NTPase"/>
</dbReference>
<evidence type="ECO:0000256" key="1">
    <source>
        <dbReference type="ARBA" id="ARBA00006611"/>
    </source>
</evidence>
<dbReference type="EMBL" id="VRLW01000001">
    <property type="protein sequence ID" value="KAA1259277.1"/>
    <property type="molecule type" value="Genomic_DNA"/>
</dbReference>
<dbReference type="Gene3D" id="3.40.50.300">
    <property type="entry name" value="P-loop containing nucleotide triphosphate hydrolases"/>
    <property type="match status" value="1"/>
</dbReference>
<feature type="domain" description="AAA+ ATPase" evidence="4">
    <location>
        <begin position="126"/>
        <end position="249"/>
    </location>
</feature>
<keyword evidence="3" id="KW-0067">ATP-binding</keyword>
<dbReference type="GO" id="GO:0005524">
    <property type="term" value="F:ATP binding"/>
    <property type="evidence" value="ECO:0007669"/>
    <property type="project" value="UniProtKB-KW"/>
</dbReference>
<comment type="caution">
    <text evidence="5">The sequence shown here is derived from an EMBL/GenBank/DDBJ whole genome shotgun (WGS) entry which is preliminary data.</text>
</comment>
<evidence type="ECO:0000256" key="2">
    <source>
        <dbReference type="ARBA" id="ARBA00022741"/>
    </source>
</evidence>
<protein>
    <submittedName>
        <fullName evidence="5">Putative type II secretion system protein E</fullName>
    </submittedName>
</protein>
<dbReference type="SMART" id="SM00382">
    <property type="entry name" value="AAA"/>
    <property type="match status" value="1"/>
</dbReference>
<reference evidence="5 6" key="1">
    <citation type="submission" date="2019-08" db="EMBL/GenBank/DDBJ databases">
        <title>Deep-cultivation of Planctomycetes and their phenomic and genomic characterization uncovers novel biology.</title>
        <authorList>
            <person name="Wiegand S."/>
            <person name="Jogler M."/>
            <person name="Boedeker C."/>
            <person name="Pinto D."/>
            <person name="Vollmers J."/>
            <person name="Rivas-Marin E."/>
            <person name="Kohn T."/>
            <person name="Peeters S.H."/>
            <person name="Heuer A."/>
            <person name="Rast P."/>
            <person name="Oberbeckmann S."/>
            <person name="Bunk B."/>
            <person name="Jeske O."/>
            <person name="Meyerdierks A."/>
            <person name="Storesund J.E."/>
            <person name="Kallscheuer N."/>
            <person name="Luecker S."/>
            <person name="Lage O.M."/>
            <person name="Pohl T."/>
            <person name="Merkel B.J."/>
            <person name="Hornburger P."/>
            <person name="Mueller R.-W."/>
            <person name="Bruemmer F."/>
            <person name="Labrenz M."/>
            <person name="Spormann A.M."/>
            <person name="Op Den Camp H."/>
            <person name="Overmann J."/>
            <person name="Amann R."/>
            <person name="Jetten M.S.M."/>
            <person name="Mascher T."/>
            <person name="Medema M.H."/>
            <person name="Devos D.P."/>
            <person name="Kaster A.-K."/>
            <person name="Ovreas L."/>
            <person name="Rohde M."/>
            <person name="Galperin M.Y."/>
            <person name="Jogler C."/>
        </authorList>
    </citation>
    <scope>NUCLEOTIDE SEQUENCE [LARGE SCALE GENOMIC DNA]</scope>
    <source>
        <strain evidence="5 6">LF1</strain>
    </source>
</reference>
<dbReference type="GO" id="GO:0016887">
    <property type="term" value="F:ATP hydrolysis activity"/>
    <property type="evidence" value="ECO:0007669"/>
    <property type="project" value="TreeGrafter"/>
</dbReference>
<dbReference type="CDD" id="cd01129">
    <property type="entry name" value="PulE-GspE-like"/>
    <property type="match status" value="1"/>
</dbReference>
<dbReference type="Proteomes" id="UP000322699">
    <property type="component" value="Unassembled WGS sequence"/>
</dbReference>
<gene>
    <name evidence="5" type="primary">gspE_1</name>
    <name evidence="5" type="ORF">LF1_18070</name>
</gene>
<dbReference type="InterPro" id="IPR003593">
    <property type="entry name" value="AAA+_ATPase"/>
</dbReference>
<evidence type="ECO:0000313" key="5">
    <source>
        <dbReference type="EMBL" id="KAA1259277.1"/>
    </source>
</evidence>
<dbReference type="PANTHER" id="PTHR30258:SF2">
    <property type="entry name" value="COMG OPERON PROTEIN 1"/>
    <property type="match status" value="1"/>
</dbReference>
<keyword evidence="6" id="KW-1185">Reference proteome</keyword>
<dbReference type="Gene3D" id="3.30.450.90">
    <property type="match status" value="1"/>
</dbReference>
<sequence length="384" mass="41017">MAVQCGASDIHLQPSTVGWNLRLRIDGVLLDVCELPGGGVSDPVSRLMVLAGLPTYRSSSPMEGRLRIESDSGASQHSMRLGIFPTVYGPRAVIRVLRRESVFETLDSLGLDDHVTKQLSRLCAAKDGAILLTGPAGSGKTTTLYTMLQQIASMNPRRSVLTIEDPVETKLPRISQSEIDASTGMTLASALRSAVRQDSEVLLVSEIRDPETVEAAMQASLTGHLVFSSLHATDIATALRRLVAYGVPGPVVRSGVRAIINQRLLRCLCPDCKAGSRAGSSHDCPTCQGRGYKGIRPIAQCIEFQCVEFQGTEFQGTEFQRGESQTDHAAIGNALADALEAGLSVAEMNAAAVRVGSRSLAQQASDWVGNKVTDQAEVYRVLGS</sequence>
<evidence type="ECO:0000256" key="3">
    <source>
        <dbReference type="ARBA" id="ARBA00022840"/>
    </source>
</evidence>
<name>A0A5B1CDP7_9BACT</name>
<comment type="similarity">
    <text evidence="1">Belongs to the GSP E family.</text>
</comment>
<dbReference type="PANTHER" id="PTHR30258">
    <property type="entry name" value="TYPE II SECRETION SYSTEM PROTEIN GSPE-RELATED"/>
    <property type="match status" value="1"/>
</dbReference>
<organism evidence="5 6">
    <name type="scientific">Rubripirellula obstinata</name>
    <dbReference type="NCBI Taxonomy" id="406547"/>
    <lineage>
        <taxon>Bacteria</taxon>
        <taxon>Pseudomonadati</taxon>
        <taxon>Planctomycetota</taxon>
        <taxon>Planctomycetia</taxon>
        <taxon>Pirellulales</taxon>
        <taxon>Pirellulaceae</taxon>
        <taxon>Rubripirellula</taxon>
    </lineage>
</organism>
<dbReference type="AlphaFoldDB" id="A0A5B1CDP7"/>
<dbReference type="GO" id="GO:0005886">
    <property type="term" value="C:plasma membrane"/>
    <property type="evidence" value="ECO:0007669"/>
    <property type="project" value="TreeGrafter"/>
</dbReference>
<dbReference type="InterPro" id="IPR001482">
    <property type="entry name" value="T2SS/T4SS_dom"/>
</dbReference>
<dbReference type="Pfam" id="PF00437">
    <property type="entry name" value="T2SSE"/>
    <property type="match status" value="1"/>
</dbReference>